<dbReference type="PANTHER" id="PTHR35610:SF7">
    <property type="entry name" value="3-ISOPROPYLMALATE DEHYDRATASE"/>
    <property type="match status" value="1"/>
</dbReference>
<dbReference type="InterPro" id="IPR019151">
    <property type="entry name" value="Proteasome_assmbl_chaperone_2"/>
</dbReference>
<evidence type="ECO:0000313" key="3">
    <source>
        <dbReference type="EMBL" id="HGT39150.1"/>
    </source>
</evidence>
<proteinExistence type="predicted"/>
<evidence type="ECO:0008006" key="4">
    <source>
        <dbReference type="Google" id="ProtNLM"/>
    </source>
</evidence>
<accession>A0A7C4QV38</accession>
<feature type="compositionally biased region" description="Basic and acidic residues" evidence="1">
    <location>
        <begin position="252"/>
        <end position="267"/>
    </location>
</feature>
<gene>
    <name evidence="3" type="ORF">ENS64_07785</name>
</gene>
<dbReference type="AlphaFoldDB" id="A0A7C4QV38"/>
<dbReference type="SUPFAM" id="SSF159659">
    <property type="entry name" value="Cgl1923-like"/>
    <property type="match status" value="1"/>
</dbReference>
<dbReference type="EMBL" id="DSVQ01000012">
    <property type="protein sequence ID" value="HGT39150.1"/>
    <property type="molecule type" value="Genomic_DNA"/>
</dbReference>
<dbReference type="InterPro" id="IPR038389">
    <property type="entry name" value="PSMG2_sf"/>
</dbReference>
<dbReference type="Gene3D" id="3.40.50.10900">
    <property type="entry name" value="PAC-like subunit"/>
    <property type="match status" value="1"/>
</dbReference>
<keyword evidence="2" id="KW-0472">Membrane</keyword>
<feature type="transmembrane region" description="Helical" evidence="2">
    <location>
        <begin position="12"/>
        <end position="31"/>
    </location>
</feature>
<comment type="caution">
    <text evidence="3">The sequence shown here is derived from an EMBL/GenBank/DDBJ whole genome shotgun (WGS) entry which is preliminary data.</text>
</comment>
<keyword evidence="2" id="KW-0812">Transmembrane</keyword>
<dbReference type="Pfam" id="PF09754">
    <property type="entry name" value="PAC2"/>
    <property type="match status" value="1"/>
</dbReference>
<organism evidence="3">
    <name type="scientific">Schlesneria paludicola</name>
    <dbReference type="NCBI Taxonomy" id="360056"/>
    <lineage>
        <taxon>Bacteria</taxon>
        <taxon>Pseudomonadati</taxon>
        <taxon>Planctomycetota</taxon>
        <taxon>Planctomycetia</taxon>
        <taxon>Planctomycetales</taxon>
        <taxon>Planctomycetaceae</taxon>
        <taxon>Schlesneria</taxon>
    </lineage>
</organism>
<reference evidence="3" key="1">
    <citation type="journal article" date="2020" name="mSystems">
        <title>Genome- and Community-Level Interaction Insights into Carbon Utilization and Element Cycling Functions of Hydrothermarchaeota in Hydrothermal Sediment.</title>
        <authorList>
            <person name="Zhou Z."/>
            <person name="Liu Y."/>
            <person name="Xu W."/>
            <person name="Pan J."/>
            <person name="Luo Z.H."/>
            <person name="Li M."/>
        </authorList>
    </citation>
    <scope>NUCLEOTIDE SEQUENCE [LARGE SCALE GENOMIC DNA]</scope>
    <source>
        <strain evidence="3">SpSt-508</strain>
    </source>
</reference>
<sequence>MTEPLKFKAPWMVAVWPGMGHIAINAGFYLAAKLGMRNFASCAPWGLWEVEHVEVERGIVQPARLPRNRLFSWRDPLEQHDLVLSIGEAQLPTGKQAYCKALVRLAKEFGVERVFTFAAMATQMHPEQDSRVFVAATDQATLDEMMWLENLHVMEEGRISGMNGVFLGVVAEAGLHGACLLGEMPHVFAHLPFPGGSLAVLKAFTRLMGLNLDLNELMWQAEDLGRHLKEMFPREEEAQPKPAEPAEEEGGELEHPEPPKLSPADEQRIEELFRQAQQDRSKAYELKRELDRLDVFREYEDRFLDLFQKPET</sequence>
<dbReference type="PANTHER" id="PTHR35610">
    <property type="entry name" value="3-ISOPROPYLMALATE DEHYDRATASE-RELATED"/>
    <property type="match status" value="1"/>
</dbReference>
<protein>
    <recommendedName>
        <fullName evidence="4">PAC2 family protein</fullName>
    </recommendedName>
</protein>
<keyword evidence="2" id="KW-1133">Transmembrane helix</keyword>
<feature type="region of interest" description="Disordered" evidence="1">
    <location>
        <begin position="233"/>
        <end position="267"/>
    </location>
</feature>
<evidence type="ECO:0000256" key="1">
    <source>
        <dbReference type="SAM" id="MobiDB-lite"/>
    </source>
</evidence>
<name>A0A7C4QV38_9PLAN</name>
<evidence type="ECO:0000256" key="2">
    <source>
        <dbReference type="SAM" id="Phobius"/>
    </source>
</evidence>